<dbReference type="InterPro" id="IPR001128">
    <property type="entry name" value="Cyt_P450"/>
</dbReference>
<dbReference type="PROSITE" id="PS00086">
    <property type="entry name" value="CYTOCHROME_P450"/>
    <property type="match status" value="1"/>
</dbReference>
<dbReference type="Pfam" id="PF00067">
    <property type="entry name" value="p450"/>
    <property type="match status" value="1"/>
</dbReference>
<dbReference type="Gene3D" id="1.10.630.10">
    <property type="entry name" value="Cytochrome P450"/>
    <property type="match status" value="1"/>
</dbReference>
<dbReference type="PRINTS" id="PR00385">
    <property type="entry name" value="P450"/>
</dbReference>
<dbReference type="InterPro" id="IPR002401">
    <property type="entry name" value="Cyt_P450_E_grp-I"/>
</dbReference>
<comment type="caution">
    <text evidence="6">The sequence shown here is derived from an EMBL/GenBank/DDBJ whole genome shotgun (WGS) entry which is preliminary data.</text>
</comment>
<dbReference type="GO" id="GO:0005506">
    <property type="term" value="F:iron ion binding"/>
    <property type="evidence" value="ECO:0007669"/>
    <property type="project" value="InterPro"/>
</dbReference>
<name>A0A9N8VZH6_9GLOM</name>
<keyword evidence="4" id="KW-0560">Oxidoreductase</keyword>
<keyword evidence="5" id="KW-0472">Membrane</keyword>
<proteinExistence type="inferred from homology"/>
<dbReference type="Proteomes" id="UP000789342">
    <property type="component" value="Unassembled WGS sequence"/>
</dbReference>
<feature type="transmembrane region" description="Helical" evidence="5">
    <location>
        <begin position="7"/>
        <end position="25"/>
    </location>
</feature>
<dbReference type="PANTHER" id="PTHR24301:SF2">
    <property type="entry name" value="THROMBOXANE-A SYNTHASE"/>
    <property type="match status" value="1"/>
</dbReference>
<reference evidence="6" key="1">
    <citation type="submission" date="2021-06" db="EMBL/GenBank/DDBJ databases">
        <authorList>
            <person name="Kallberg Y."/>
            <person name="Tangrot J."/>
            <person name="Rosling A."/>
        </authorList>
    </citation>
    <scope>NUCLEOTIDE SEQUENCE</scope>
    <source>
        <strain evidence="6">CL551</strain>
    </source>
</reference>
<keyword evidence="5" id="KW-0812">Transmembrane</keyword>
<evidence type="ECO:0000313" key="6">
    <source>
        <dbReference type="EMBL" id="CAG8469815.1"/>
    </source>
</evidence>
<evidence type="ECO:0000256" key="1">
    <source>
        <dbReference type="ARBA" id="ARBA00022723"/>
    </source>
</evidence>
<evidence type="ECO:0000256" key="3">
    <source>
        <dbReference type="PIRSR" id="PIRSR602401-1"/>
    </source>
</evidence>
<keyword evidence="5" id="KW-1133">Transmembrane helix</keyword>
<dbReference type="SUPFAM" id="SSF48264">
    <property type="entry name" value="Cytochrome P450"/>
    <property type="match status" value="1"/>
</dbReference>
<dbReference type="AlphaFoldDB" id="A0A9N8VZH6"/>
<evidence type="ECO:0000256" key="5">
    <source>
        <dbReference type="SAM" id="Phobius"/>
    </source>
</evidence>
<keyword evidence="3 4" id="KW-0349">Heme</keyword>
<comment type="cofactor">
    <cofactor evidence="3">
        <name>heme</name>
        <dbReference type="ChEBI" id="CHEBI:30413"/>
    </cofactor>
</comment>
<keyword evidence="4" id="KW-0503">Monooxygenase</keyword>
<evidence type="ECO:0000256" key="4">
    <source>
        <dbReference type="RuleBase" id="RU000461"/>
    </source>
</evidence>
<evidence type="ECO:0000313" key="7">
    <source>
        <dbReference type="Proteomes" id="UP000789342"/>
    </source>
</evidence>
<protein>
    <submittedName>
        <fullName evidence="6">1105_t:CDS:1</fullName>
    </submittedName>
</protein>
<feature type="binding site" description="axial binding residue" evidence="3">
    <location>
        <position position="472"/>
    </location>
    <ligand>
        <name>heme</name>
        <dbReference type="ChEBI" id="CHEBI:30413"/>
    </ligand>
    <ligandPart>
        <name>Fe</name>
        <dbReference type="ChEBI" id="CHEBI:18248"/>
    </ligandPart>
</feature>
<dbReference type="CDD" id="cd00302">
    <property type="entry name" value="cytochrome_P450"/>
    <property type="match status" value="1"/>
</dbReference>
<dbReference type="GO" id="GO:0004497">
    <property type="term" value="F:monooxygenase activity"/>
    <property type="evidence" value="ECO:0007669"/>
    <property type="project" value="UniProtKB-KW"/>
</dbReference>
<dbReference type="GO" id="GO:0016705">
    <property type="term" value="F:oxidoreductase activity, acting on paired donors, with incorporation or reduction of molecular oxygen"/>
    <property type="evidence" value="ECO:0007669"/>
    <property type="project" value="InterPro"/>
</dbReference>
<accession>A0A9N8VZH6</accession>
<dbReference type="InterPro" id="IPR017972">
    <property type="entry name" value="Cyt_P450_CS"/>
</dbReference>
<comment type="similarity">
    <text evidence="4">Belongs to the cytochrome P450 family.</text>
</comment>
<organism evidence="6 7">
    <name type="scientific">Acaulospora morrowiae</name>
    <dbReference type="NCBI Taxonomy" id="94023"/>
    <lineage>
        <taxon>Eukaryota</taxon>
        <taxon>Fungi</taxon>
        <taxon>Fungi incertae sedis</taxon>
        <taxon>Mucoromycota</taxon>
        <taxon>Glomeromycotina</taxon>
        <taxon>Glomeromycetes</taxon>
        <taxon>Diversisporales</taxon>
        <taxon>Acaulosporaceae</taxon>
        <taxon>Acaulospora</taxon>
    </lineage>
</organism>
<dbReference type="PANTHER" id="PTHR24301">
    <property type="entry name" value="THROMBOXANE-A SYNTHASE"/>
    <property type="match status" value="1"/>
</dbReference>
<dbReference type="InterPro" id="IPR036396">
    <property type="entry name" value="Cyt_P450_sf"/>
</dbReference>
<keyword evidence="2 3" id="KW-0408">Iron</keyword>
<sequence>MVHVYNDILSIVVVVLIIYISHFYYKYFTRKNPLPGPIPLPLFGNLFLFRHDIGELPGLLQKKYGDIFETYIGSRKFVWLCREDLIQKMTTTSTRSNFHNLTTPDNEGLKEVGLLNTALVYNLNYKTWEFYRRFYARSILKSSFNIKAADCIQEAFREMEDYWEQLGEGTILEFPRWIKRFFTDTTFLMAASKPTYSLASYYNSLFTDKKVHIPANSLKESDTFIRAIDAFVTSLLYFLLLPKYLRELPGLRGYTNNLKKRVEWLKNNVRGIIKERREEIEKTPEDHELAHDLLTMFITINTSRDITEKIADSLHDRPMTDEEICGNFMELLSGGIDTSSNSICYIIYYLSHYPKVKEKFIEEIDRVVGKDISHKITNEDIGKLEYCEAVINECSRIFSILPSVGKRNAKPDEIGGMTFPADTQFFTYFQGIHKHKSLWTDPEEFNPERFMGKNGAENKKHLYTFGIGLRKCPGRNLAMLELKLTLALLYRKYDIELVDMNSPIKYHTAIVRTCDELKVRIKKRNI</sequence>
<dbReference type="EMBL" id="CAJVPV010000696">
    <property type="protein sequence ID" value="CAG8469815.1"/>
    <property type="molecule type" value="Genomic_DNA"/>
</dbReference>
<keyword evidence="1 3" id="KW-0479">Metal-binding</keyword>
<dbReference type="OrthoDB" id="1470350at2759"/>
<evidence type="ECO:0000256" key="2">
    <source>
        <dbReference type="ARBA" id="ARBA00023004"/>
    </source>
</evidence>
<keyword evidence="7" id="KW-1185">Reference proteome</keyword>
<dbReference type="GO" id="GO:0020037">
    <property type="term" value="F:heme binding"/>
    <property type="evidence" value="ECO:0007669"/>
    <property type="project" value="InterPro"/>
</dbReference>
<dbReference type="PRINTS" id="PR00463">
    <property type="entry name" value="EP450I"/>
</dbReference>
<gene>
    <name evidence="6" type="ORF">AMORRO_LOCUS1802</name>
</gene>